<reference evidence="6 7" key="1">
    <citation type="submission" date="2018-11" db="EMBL/GenBank/DDBJ databases">
        <title>Photobacterium sp. BEI247 sp. nov., a marine bacterium isolated from Yongle Blue Hole in the South China Sea.</title>
        <authorList>
            <person name="Wang X."/>
        </authorList>
    </citation>
    <scope>NUCLEOTIDE SEQUENCE [LARGE SCALE GENOMIC DNA]</scope>
    <source>
        <strain evidence="7">BEI247</strain>
    </source>
</reference>
<dbReference type="CDD" id="cd08422">
    <property type="entry name" value="PBP2_CrgA_like"/>
    <property type="match status" value="1"/>
</dbReference>
<dbReference type="InterPro" id="IPR005119">
    <property type="entry name" value="LysR_subst-bd"/>
</dbReference>
<dbReference type="RefSeq" id="WP_128782196.1">
    <property type="nucleotide sequence ID" value="NZ_JAKJSG010000045.1"/>
</dbReference>
<evidence type="ECO:0000313" key="6">
    <source>
        <dbReference type="EMBL" id="RWX56879.1"/>
    </source>
</evidence>
<dbReference type="Pfam" id="PF00126">
    <property type="entry name" value="HTH_1"/>
    <property type="match status" value="1"/>
</dbReference>
<evidence type="ECO:0000256" key="3">
    <source>
        <dbReference type="ARBA" id="ARBA00023125"/>
    </source>
</evidence>
<dbReference type="InterPro" id="IPR036388">
    <property type="entry name" value="WH-like_DNA-bd_sf"/>
</dbReference>
<evidence type="ECO:0000259" key="5">
    <source>
        <dbReference type="PROSITE" id="PS50931"/>
    </source>
</evidence>
<dbReference type="SUPFAM" id="SSF53850">
    <property type="entry name" value="Periplasmic binding protein-like II"/>
    <property type="match status" value="1"/>
</dbReference>
<dbReference type="InterPro" id="IPR036390">
    <property type="entry name" value="WH_DNA-bd_sf"/>
</dbReference>
<dbReference type="InterPro" id="IPR058163">
    <property type="entry name" value="LysR-type_TF_proteobact-type"/>
</dbReference>
<organism evidence="6 7">
    <name type="scientific">Photobacterium chitinilyticum</name>
    <dbReference type="NCBI Taxonomy" id="2485123"/>
    <lineage>
        <taxon>Bacteria</taxon>
        <taxon>Pseudomonadati</taxon>
        <taxon>Pseudomonadota</taxon>
        <taxon>Gammaproteobacteria</taxon>
        <taxon>Vibrionales</taxon>
        <taxon>Vibrionaceae</taxon>
        <taxon>Photobacterium</taxon>
    </lineage>
</organism>
<dbReference type="Pfam" id="PF03466">
    <property type="entry name" value="LysR_substrate"/>
    <property type="match status" value="1"/>
</dbReference>
<proteinExistence type="inferred from homology"/>
<protein>
    <submittedName>
        <fullName evidence="6">LysR family transcriptional regulator</fullName>
    </submittedName>
</protein>
<comment type="caution">
    <text evidence="6">The sequence shown here is derived from an EMBL/GenBank/DDBJ whole genome shotgun (WGS) entry which is preliminary data.</text>
</comment>
<evidence type="ECO:0000256" key="4">
    <source>
        <dbReference type="ARBA" id="ARBA00023163"/>
    </source>
</evidence>
<evidence type="ECO:0000256" key="1">
    <source>
        <dbReference type="ARBA" id="ARBA00009437"/>
    </source>
</evidence>
<dbReference type="AlphaFoldDB" id="A0A444JUX6"/>
<evidence type="ECO:0000256" key="2">
    <source>
        <dbReference type="ARBA" id="ARBA00023015"/>
    </source>
</evidence>
<dbReference type="Gene3D" id="3.40.190.290">
    <property type="match status" value="1"/>
</dbReference>
<dbReference type="Proteomes" id="UP000287563">
    <property type="component" value="Unassembled WGS sequence"/>
</dbReference>
<feature type="domain" description="HTH lysR-type" evidence="5">
    <location>
        <begin position="1"/>
        <end position="59"/>
    </location>
</feature>
<comment type="similarity">
    <text evidence="1">Belongs to the LysR transcriptional regulatory family.</text>
</comment>
<dbReference type="SUPFAM" id="SSF46785">
    <property type="entry name" value="Winged helix' DNA-binding domain"/>
    <property type="match status" value="1"/>
</dbReference>
<dbReference type="PANTHER" id="PTHR30537:SF5">
    <property type="entry name" value="HTH-TYPE TRANSCRIPTIONAL ACTIVATOR TTDR-RELATED"/>
    <property type="match status" value="1"/>
</dbReference>
<dbReference type="GO" id="GO:0003677">
    <property type="term" value="F:DNA binding"/>
    <property type="evidence" value="ECO:0007669"/>
    <property type="project" value="UniProtKB-KW"/>
</dbReference>
<dbReference type="InterPro" id="IPR000847">
    <property type="entry name" value="LysR_HTH_N"/>
</dbReference>
<dbReference type="EMBL" id="RJLM01000001">
    <property type="protein sequence ID" value="RWX56879.1"/>
    <property type="molecule type" value="Genomic_DNA"/>
</dbReference>
<dbReference type="PANTHER" id="PTHR30537">
    <property type="entry name" value="HTH-TYPE TRANSCRIPTIONAL REGULATOR"/>
    <property type="match status" value="1"/>
</dbReference>
<evidence type="ECO:0000313" key="7">
    <source>
        <dbReference type="Proteomes" id="UP000287563"/>
    </source>
</evidence>
<dbReference type="Gene3D" id="1.10.10.10">
    <property type="entry name" value="Winged helix-like DNA-binding domain superfamily/Winged helix DNA-binding domain"/>
    <property type="match status" value="1"/>
</dbReference>
<keyword evidence="3" id="KW-0238">DNA-binding</keyword>
<dbReference type="PROSITE" id="PS50931">
    <property type="entry name" value="HTH_LYSR"/>
    <property type="match status" value="1"/>
</dbReference>
<keyword evidence="7" id="KW-1185">Reference proteome</keyword>
<accession>A0A444JUX6</accession>
<dbReference type="GO" id="GO:0003700">
    <property type="term" value="F:DNA-binding transcription factor activity"/>
    <property type="evidence" value="ECO:0007669"/>
    <property type="project" value="InterPro"/>
</dbReference>
<keyword evidence="4" id="KW-0804">Transcription</keyword>
<name>A0A444JUX6_9GAMM</name>
<dbReference type="OrthoDB" id="9786526at2"/>
<sequence>MDKFSDMAMFVSIVKHQGLAAAGRDLSLSPATVTARLQALEERYGVKLLNRSTRHVSLTESGELYYKACIEILDNVSEVENLIQNGVREVKGSLKVVAPKDIGKQYILPILNEFSELYPDVVPYLYLNDQISNIAESGMDIVVRYGELADSSLISRRLAPSRRVLCASPEYLAKHGTPSTPQDLVNHSCLVMLRSNEELKTWHFQERDKKKSITVVPRRFSDDGEVIRRWAVEGAGIALKSVLDVQADITNLRLVTVLNRYMKNFNTSMSVSSADLNVVYISKKYQPKRIRLFLDFLFERFNDLVEESEKSRM</sequence>
<dbReference type="FunFam" id="3.40.190.290:FF:000001">
    <property type="entry name" value="Transcriptional regulator, LysR family"/>
    <property type="match status" value="1"/>
</dbReference>
<gene>
    <name evidence="6" type="ORF">EDI28_02200</name>
</gene>
<keyword evidence="2" id="KW-0805">Transcription regulation</keyword>
<dbReference type="FunFam" id="1.10.10.10:FF:000001">
    <property type="entry name" value="LysR family transcriptional regulator"/>
    <property type="match status" value="1"/>
</dbReference>